<dbReference type="EMBL" id="RXFT01000001">
    <property type="protein sequence ID" value="RUR65883.1"/>
    <property type="molecule type" value="Genomic_DNA"/>
</dbReference>
<reference evidence="1 2" key="1">
    <citation type="submission" date="2018-12" db="EMBL/GenBank/DDBJ databases">
        <title>The genome sequences of Variovorax guangxiensis DSM 27352.</title>
        <authorList>
            <person name="Gao J."/>
            <person name="Sun J."/>
        </authorList>
    </citation>
    <scope>NUCLEOTIDE SEQUENCE [LARGE SCALE GENOMIC DNA]</scope>
    <source>
        <strain evidence="1 2">DSM 27352</strain>
    </source>
</reference>
<accession>A0A3S1A0W0</accession>
<evidence type="ECO:0000313" key="1">
    <source>
        <dbReference type="EMBL" id="RUR65883.1"/>
    </source>
</evidence>
<dbReference type="OrthoDB" id="8779596at2"/>
<protein>
    <submittedName>
        <fullName evidence="1">Uncharacterized protein</fullName>
    </submittedName>
</protein>
<gene>
    <name evidence="1" type="ORF">EJP67_02290</name>
</gene>
<dbReference type="AlphaFoldDB" id="A0A3S1A0W0"/>
<comment type="caution">
    <text evidence="1">The sequence shown here is derived from an EMBL/GenBank/DDBJ whole genome shotgun (WGS) entry which is preliminary data.</text>
</comment>
<sequence length="105" mass="11396">MTPRESIDITTAALRWSTAHARRRALGAEKRLAEQAYKAAVMPVTSGALTRSVEASRRVTEAKRLERAALRALAKLCATTRDGLADAEVIEAEPFSQHRPAIGQA</sequence>
<evidence type="ECO:0000313" key="2">
    <source>
        <dbReference type="Proteomes" id="UP000281118"/>
    </source>
</evidence>
<name>A0A3S1A0W0_9BURK</name>
<proteinExistence type="predicted"/>
<organism evidence="1 2">
    <name type="scientific">Variovorax guangxiensis</name>
    <dbReference type="NCBI Taxonomy" id="1775474"/>
    <lineage>
        <taxon>Bacteria</taxon>
        <taxon>Pseudomonadati</taxon>
        <taxon>Pseudomonadota</taxon>
        <taxon>Betaproteobacteria</taxon>
        <taxon>Burkholderiales</taxon>
        <taxon>Comamonadaceae</taxon>
        <taxon>Variovorax</taxon>
    </lineage>
</organism>
<dbReference type="RefSeq" id="WP_126018993.1">
    <property type="nucleotide sequence ID" value="NZ_RXFT01000001.1"/>
</dbReference>
<dbReference type="Proteomes" id="UP000281118">
    <property type="component" value="Unassembled WGS sequence"/>
</dbReference>